<name>A0A451A9Y1_9GAMM</name>
<accession>A0A451A9Y1</accession>
<dbReference type="AlphaFoldDB" id="A0A451A9Y1"/>
<protein>
    <submittedName>
        <fullName evidence="1">Eco29kI restriction endonuclease</fullName>
    </submittedName>
</protein>
<gene>
    <name evidence="1" type="ORF">BECKTC1821F_GA0114240_10812</name>
</gene>
<reference evidence="1" key="1">
    <citation type="submission" date="2019-02" db="EMBL/GenBank/DDBJ databases">
        <authorList>
            <person name="Gruber-Vodicka R. H."/>
            <person name="Seah K. B. B."/>
        </authorList>
    </citation>
    <scope>NUCLEOTIDE SEQUENCE</scope>
    <source>
        <strain evidence="1">BECK_BZ126</strain>
    </source>
</reference>
<sequence length="218" mass="24614">MEPFNPLDKTNLGESVAEAMLRQPVQSLSLSPFIGAGIYAIYYTGNFPLYAEIADKNRNERFQWPIYVGKAVPAGARKGGFGLGADPGRVLHKRLAEHASSIEQARNIEVDDFQCRLLVVDDIWIPLAESLLVAMYLPLWNRKIDGFGNHDPGRGRYNQRKSSWDVVHPGRRWANRLQSPSRNENEIEEDAARYILAAKSKIPARQHTPPNTHNLTKQ</sequence>
<keyword evidence="1" id="KW-0540">Nuclease</keyword>
<keyword evidence="1" id="KW-0255">Endonuclease</keyword>
<dbReference type="GO" id="GO:0004519">
    <property type="term" value="F:endonuclease activity"/>
    <property type="evidence" value="ECO:0007669"/>
    <property type="project" value="UniProtKB-KW"/>
</dbReference>
<dbReference type="InterPro" id="IPR018575">
    <property type="entry name" value="Restrct_endonuc_II_Eco29kI"/>
</dbReference>
<dbReference type="CDD" id="cd10453">
    <property type="entry name" value="GIY-YIG_RE_Cfr42I"/>
    <property type="match status" value="1"/>
</dbReference>
<keyword evidence="1" id="KW-0378">Hydrolase</keyword>
<dbReference type="Pfam" id="PF09517">
    <property type="entry name" value="RE_Eco29kI"/>
    <property type="match status" value="1"/>
</dbReference>
<proteinExistence type="predicted"/>
<organism evidence="1">
    <name type="scientific">Candidatus Kentrum sp. TC</name>
    <dbReference type="NCBI Taxonomy" id="2126339"/>
    <lineage>
        <taxon>Bacteria</taxon>
        <taxon>Pseudomonadati</taxon>
        <taxon>Pseudomonadota</taxon>
        <taxon>Gammaproteobacteria</taxon>
        <taxon>Candidatus Kentrum</taxon>
    </lineage>
</organism>
<evidence type="ECO:0000313" key="1">
    <source>
        <dbReference type="EMBL" id="VFK62840.1"/>
    </source>
</evidence>
<dbReference type="EMBL" id="CAADFW010000081">
    <property type="protein sequence ID" value="VFK62840.1"/>
    <property type="molecule type" value="Genomic_DNA"/>
</dbReference>